<feature type="domain" description="Beta-galactosidase trimerisation" evidence="13">
    <location>
        <begin position="431"/>
        <end position="636"/>
    </location>
</feature>
<evidence type="ECO:0000259" key="13">
    <source>
        <dbReference type="Pfam" id="PF08532"/>
    </source>
</evidence>
<dbReference type="Gene3D" id="3.20.20.80">
    <property type="entry name" value="Glycosidases"/>
    <property type="match status" value="1"/>
</dbReference>
<dbReference type="PANTHER" id="PTHR36447">
    <property type="entry name" value="BETA-GALACTOSIDASE GANA"/>
    <property type="match status" value="1"/>
</dbReference>
<dbReference type="EC" id="3.2.1.23" evidence="3 8"/>
<comment type="catalytic activity">
    <reaction evidence="1 8">
        <text>Hydrolysis of terminal non-reducing beta-D-galactose residues in beta-D-galactosides.</text>
        <dbReference type="EC" id="3.2.1.23"/>
    </reaction>
</comment>
<dbReference type="InterPro" id="IPR003476">
    <property type="entry name" value="Glyco_hydro_42"/>
</dbReference>
<feature type="binding site" evidence="10">
    <location>
        <position position="150"/>
    </location>
    <ligand>
        <name>substrate</name>
    </ligand>
</feature>
<feature type="domain" description="Glycoside hydrolase family 42 N-terminal" evidence="12">
    <location>
        <begin position="54"/>
        <end position="419"/>
    </location>
</feature>
<feature type="signal peptide" evidence="11">
    <location>
        <begin position="1"/>
        <end position="27"/>
    </location>
</feature>
<reference evidence="14 15" key="1">
    <citation type="submission" date="2016-10" db="EMBL/GenBank/DDBJ databases">
        <authorList>
            <person name="de Groot N.N."/>
        </authorList>
    </citation>
    <scope>NUCLEOTIDE SEQUENCE [LARGE SCALE GENOMIC DNA]</scope>
    <source>
        <strain evidence="14 15">DSM 22489</strain>
    </source>
</reference>
<evidence type="ECO:0000256" key="7">
    <source>
        <dbReference type="ARBA" id="ARBA00023295"/>
    </source>
</evidence>
<feature type="active site" description="Nucleophile" evidence="9">
    <location>
        <position position="342"/>
    </location>
</feature>
<evidence type="ECO:0000313" key="15">
    <source>
        <dbReference type="Proteomes" id="UP000236728"/>
    </source>
</evidence>
<evidence type="ECO:0000256" key="8">
    <source>
        <dbReference type="PIRNR" id="PIRNR001084"/>
    </source>
</evidence>
<evidence type="ECO:0000256" key="4">
    <source>
        <dbReference type="ARBA" id="ARBA00022723"/>
    </source>
</evidence>
<dbReference type="PIRSF" id="PIRSF001084">
    <property type="entry name" value="B-galactosidase"/>
    <property type="match status" value="1"/>
</dbReference>
<dbReference type="GO" id="GO:0004565">
    <property type="term" value="F:beta-galactosidase activity"/>
    <property type="evidence" value="ECO:0007669"/>
    <property type="project" value="UniProtKB-EC"/>
</dbReference>
<organism evidence="14 15">
    <name type="scientific">Bryocella elongata</name>
    <dbReference type="NCBI Taxonomy" id="863522"/>
    <lineage>
        <taxon>Bacteria</taxon>
        <taxon>Pseudomonadati</taxon>
        <taxon>Acidobacteriota</taxon>
        <taxon>Terriglobia</taxon>
        <taxon>Terriglobales</taxon>
        <taxon>Acidobacteriaceae</taxon>
        <taxon>Bryocella</taxon>
    </lineage>
</organism>
<name>A0A1H6ACQ6_9BACT</name>
<evidence type="ECO:0000259" key="12">
    <source>
        <dbReference type="Pfam" id="PF02449"/>
    </source>
</evidence>
<dbReference type="Pfam" id="PF02449">
    <property type="entry name" value="Glyco_hydro_42"/>
    <property type="match status" value="1"/>
</dbReference>
<protein>
    <recommendedName>
        <fullName evidence="3 8">Beta-galactosidase</fullName>
        <shortName evidence="8">Beta-gal</shortName>
        <ecNumber evidence="3 8">3.2.1.23</ecNumber>
    </recommendedName>
</protein>
<feature type="active site" description="Proton donor" evidence="9">
    <location>
        <position position="189"/>
    </location>
</feature>
<dbReference type="PANTHER" id="PTHR36447:SF2">
    <property type="entry name" value="BETA-GALACTOSIDASE YESZ"/>
    <property type="match status" value="1"/>
</dbReference>
<dbReference type="Pfam" id="PF08532">
    <property type="entry name" value="Glyco_hydro_42M"/>
    <property type="match status" value="1"/>
</dbReference>
<dbReference type="InterPro" id="IPR029062">
    <property type="entry name" value="Class_I_gatase-like"/>
</dbReference>
<feature type="binding site" evidence="10">
    <location>
        <position position="350"/>
    </location>
    <ligand>
        <name>substrate</name>
    </ligand>
</feature>
<dbReference type="RefSeq" id="WP_103933914.1">
    <property type="nucleotide sequence ID" value="NZ_FNVA01000005.1"/>
</dbReference>
<dbReference type="CDD" id="cd03143">
    <property type="entry name" value="A4_beta-galactosidase_middle_domain"/>
    <property type="match status" value="1"/>
</dbReference>
<keyword evidence="5 8" id="KW-0378">Hydrolase</keyword>
<evidence type="ECO:0000256" key="11">
    <source>
        <dbReference type="SAM" id="SignalP"/>
    </source>
</evidence>
<evidence type="ECO:0000313" key="14">
    <source>
        <dbReference type="EMBL" id="SEG46080.1"/>
    </source>
</evidence>
<dbReference type="InterPro" id="IPR013738">
    <property type="entry name" value="Beta_galactosidase_Trimer"/>
</dbReference>
<dbReference type="GO" id="GO:0046872">
    <property type="term" value="F:metal ion binding"/>
    <property type="evidence" value="ECO:0007669"/>
    <property type="project" value="UniProtKB-KW"/>
</dbReference>
<dbReference type="InterPro" id="IPR013529">
    <property type="entry name" value="Glyco_hydro_42_N"/>
</dbReference>
<dbReference type="InterPro" id="IPR013780">
    <property type="entry name" value="Glyco_hydro_b"/>
</dbReference>
<feature type="chain" id="PRO_5009292559" description="Beta-galactosidase" evidence="11">
    <location>
        <begin position="28"/>
        <end position="706"/>
    </location>
</feature>
<keyword evidence="4" id="KW-0479">Metal-binding</keyword>
<keyword evidence="15" id="KW-1185">Reference proteome</keyword>
<accession>A0A1H6ACQ6</accession>
<dbReference type="AlphaFoldDB" id="A0A1H6ACQ6"/>
<proteinExistence type="inferred from homology"/>
<keyword evidence="11" id="KW-0732">Signal</keyword>
<dbReference type="Gene3D" id="2.60.40.1180">
    <property type="entry name" value="Golgi alpha-mannosidase II"/>
    <property type="match status" value="1"/>
</dbReference>
<dbReference type="SUPFAM" id="SSF51445">
    <property type="entry name" value="(Trans)glycosidases"/>
    <property type="match status" value="1"/>
</dbReference>
<evidence type="ECO:0000256" key="3">
    <source>
        <dbReference type="ARBA" id="ARBA00012756"/>
    </source>
</evidence>
<keyword evidence="7 8" id="KW-0326">Glycosidase</keyword>
<dbReference type="InterPro" id="IPR017853">
    <property type="entry name" value="GH"/>
</dbReference>
<dbReference type="Proteomes" id="UP000236728">
    <property type="component" value="Unassembled WGS sequence"/>
</dbReference>
<gene>
    <name evidence="14" type="ORF">SAMN05421819_3055</name>
</gene>
<evidence type="ECO:0000256" key="5">
    <source>
        <dbReference type="ARBA" id="ARBA00022801"/>
    </source>
</evidence>
<dbReference type="GO" id="GO:0009341">
    <property type="term" value="C:beta-galactosidase complex"/>
    <property type="evidence" value="ECO:0007669"/>
    <property type="project" value="InterPro"/>
</dbReference>
<evidence type="ECO:0000256" key="9">
    <source>
        <dbReference type="PIRSR" id="PIRSR001084-1"/>
    </source>
</evidence>
<dbReference type="GO" id="GO:0005975">
    <property type="term" value="P:carbohydrate metabolic process"/>
    <property type="evidence" value="ECO:0007669"/>
    <property type="project" value="InterPro"/>
</dbReference>
<dbReference type="EMBL" id="FNVA01000005">
    <property type="protein sequence ID" value="SEG46080.1"/>
    <property type="molecule type" value="Genomic_DNA"/>
</dbReference>
<evidence type="ECO:0000256" key="2">
    <source>
        <dbReference type="ARBA" id="ARBA00005940"/>
    </source>
</evidence>
<dbReference type="Gene3D" id="3.40.50.880">
    <property type="match status" value="1"/>
</dbReference>
<evidence type="ECO:0000256" key="10">
    <source>
        <dbReference type="PIRSR" id="PIRSR001084-2"/>
    </source>
</evidence>
<keyword evidence="6" id="KW-0862">Zinc</keyword>
<sequence>MRPTKPALLLRASLRTGILLATSAALAGGVTPISRAQRTAAAPPPPPLMLGDAWYPEQWPESRWEADLTLMQQAHIQVVRIAEFAWSSMEPSEGVYKLDWLERAVNMAGKHGIYTVLGTPTAAPPAWLTQKYPQTLRVDANGKRDEHGGRQQFSFDDPKYRVFAHEIAQKMAEKLGHNPYVIGWQIDNELAADSFDEGTQKQFQQWLKKKYGTLDNLNTRWTTSYWSETFQDWSQIPLPKHNGVDAGNPGLMLNWRLFVSDTWRSYLKNQIDAIRPLADKRQWITTNTMGYFDQYDHYVTEDILDIAAWDDYMGDGKIDQVRNGFAHDMARGFKRKNFWVMETQPGFVNWYPVNIALKPGDERALIWHDIAHGADAVSFWQWRSALNGQEQYHGVLVGADGTPVPVYDEIKRTGEELDRLAPVLAGTTPHADVAMLYSYESRWAIEWQKHTNKFDSVEEIARYYAPLRRATQSVDVLSPDADLSQYKLVIAPAFNLVTQKQADHLMAYVKAGGNLVLTARSAMKDEDNSLWPARQPGPFVSMLGGRVEQFYALDKPVAIEGATAAPGAEATIWAEQLSTSSPKAEVLLHYGEGNGWLTGHPAVIQNKVGAGSITYIGAVLDAKTTASLVDALLAQAHATPAEIAVPEGVEASTRYSDHTSVHILINLSDKPQTVALPRAMKDELNGGQAQSVSLPISGVAVLSEVK</sequence>
<comment type="similarity">
    <text evidence="2 8">Belongs to the glycosyl hydrolase 42 family.</text>
</comment>
<dbReference type="OrthoDB" id="9800974at2"/>
<evidence type="ECO:0000256" key="1">
    <source>
        <dbReference type="ARBA" id="ARBA00001412"/>
    </source>
</evidence>
<evidence type="ECO:0000256" key="6">
    <source>
        <dbReference type="ARBA" id="ARBA00022833"/>
    </source>
</evidence>
<dbReference type="SUPFAM" id="SSF52317">
    <property type="entry name" value="Class I glutamine amidotransferase-like"/>
    <property type="match status" value="1"/>
</dbReference>
<feature type="binding site" evidence="10">
    <location>
        <position position="188"/>
    </location>
    <ligand>
        <name>substrate</name>
    </ligand>
</feature>